<reference evidence="2" key="1">
    <citation type="submission" date="2017-01" db="EMBL/GenBank/DDBJ databases">
        <authorList>
            <person name="Wang Y."/>
            <person name="White M."/>
            <person name="Kvist S."/>
            <person name="Moncalvo J.-M."/>
        </authorList>
    </citation>
    <scope>NUCLEOTIDE SEQUENCE [LARGE SCALE GENOMIC DNA]</scope>
    <source>
        <strain evidence="2">ID-206-W2</strain>
    </source>
</reference>
<dbReference type="AlphaFoldDB" id="A0A1R1X6W6"/>
<sequence length="128" mass="14313">MFPINSPKIPIVLVLPWLKLHSPNITWNKNYIKFESSFCKQNCDPNLKINAIFAPPSSDFDKSIQTDSEDVENIDSGEGEFFDTNSETEEILGMETTTENLEMLPNLTTVALSTAPSVDKDTDFSLPP</sequence>
<accession>A0A1R1X6W6</accession>
<name>A0A1R1X6W6_9FUNG</name>
<evidence type="ECO:0000313" key="1">
    <source>
        <dbReference type="EMBL" id="OMJ10375.1"/>
    </source>
</evidence>
<dbReference type="Proteomes" id="UP000187429">
    <property type="component" value="Unassembled WGS sequence"/>
</dbReference>
<dbReference type="OrthoDB" id="3937069at2759"/>
<proteinExistence type="predicted"/>
<protein>
    <submittedName>
        <fullName evidence="1">Uncharacterized protein</fullName>
    </submittedName>
</protein>
<organism evidence="1 2">
    <name type="scientific">Smittium culicis</name>
    <dbReference type="NCBI Taxonomy" id="133412"/>
    <lineage>
        <taxon>Eukaryota</taxon>
        <taxon>Fungi</taxon>
        <taxon>Fungi incertae sedis</taxon>
        <taxon>Zoopagomycota</taxon>
        <taxon>Kickxellomycotina</taxon>
        <taxon>Harpellomycetes</taxon>
        <taxon>Harpellales</taxon>
        <taxon>Legeriomycetaceae</taxon>
        <taxon>Smittium</taxon>
    </lineage>
</organism>
<evidence type="ECO:0000313" key="2">
    <source>
        <dbReference type="Proteomes" id="UP000187429"/>
    </source>
</evidence>
<gene>
    <name evidence="1" type="ORF">AYI69_g10267</name>
</gene>
<keyword evidence="2" id="KW-1185">Reference proteome</keyword>
<dbReference type="EMBL" id="LSSM01006640">
    <property type="protein sequence ID" value="OMJ10375.1"/>
    <property type="molecule type" value="Genomic_DNA"/>
</dbReference>
<comment type="caution">
    <text evidence="1">The sequence shown here is derived from an EMBL/GenBank/DDBJ whole genome shotgun (WGS) entry which is preliminary data.</text>
</comment>